<proteinExistence type="predicted"/>
<keyword evidence="3" id="KW-1185">Reference proteome</keyword>
<protein>
    <submittedName>
        <fullName evidence="2">Uncharacterized protein</fullName>
    </submittedName>
</protein>
<dbReference type="AlphaFoldDB" id="A0A2Z7CWW2"/>
<dbReference type="EMBL" id="KQ991802">
    <property type="protein sequence ID" value="KZV51293.1"/>
    <property type="molecule type" value="Genomic_DNA"/>
</dbReference>
<reference evidence="2 3" key="1">
    <citation type="journal article" date="2015" name="Proc. Natl. Acad. Sci. U.S.A.">
        <title>The resurrection genome of Boea hygrometrica: A blueprint for survival of dehydration.</title>
        <authorList>
            <person name="Xiao L."/>
            <person name="Yang G."/>
            <person name="Zhang L."/>
            <person name="Yang X."/>
            <person name="Zhao S."/>
            <person name="Ji Z."/>
            <person name="Zhou Q."/>
            <person name="Hu M."/>
            <person name="Wang Y."/>
            <person name="Chen M."/>
            <person name="Xu Y."/>
            <person name="Jin H."/>
            <person name="Xiao X."/>
            <person name="Hu G."/>
            <person name="Bao F."/>
            <person name="Hu Y."/>
            <person name="Wan P."/>
            <person name="Li L."/>
            <person name="Deng X."/>
            <person name="Kuang T."/>
            <person name="Xiang C."/>
            <person name="Zhu J.K."/>
            <person name="Oliver M.J."/>
            <person name="He Y."/>
        </authorList>
    </citation>
    <scope>NUCLEOTIDE SEQUENCE [LARGE SCALE GENOMIC DNA]</scope>
    <source>
        <strain evidence="3">cv. XS01</strain>
    </source>
</reference>
<evidence type="ECO:0000313" key="3">
    <source>
        <dbReference type="Proteomes" id="UP000250235"/>
    </source>
</evidence>
<evidence type="ECO:0000313" key="2">
    <source>
        <dbReference type="EMBL" id="KZV51293.1"/>
    </source>
</evidence>
<gene>
    <name evidence="2" type="ORF">F511_05634</name>
</gene>
<feature type="region of interest" description="Disordered" evidence="1">
    <location>
        <begin position="138"/>
        <end position="160"/>
    </location>
</feature>
<dbReference type="Proteomes" id="UP000250235">
    <property type="component" value="Unassembled WGS sequence"/>
</dbReference>
<sequence length="224" mass="25267">MELWIRSRFQQRNLRPHYPDHEPTNSITNIGQFSRTQITRPQQITLYQQITASQQRLDYELRLAKSIQPIASSSDFGLQNTCAHQKNTPTTNHTHSSARALNSFSAQLNYRVRMFRPINSEELGQLLLDLTNETAHNNYSSNNSSSRPVNAPLSAATPPARIKTGCSKQLTMPKAARKDLKSQLINLEQLAIPDKLMPATPCYTILLSANSSQTQHYPYLTTCA</sequence>
<organism evidence="2 3">
    <name type="scientific">Dorcoceras hygrometricum</name>
    <dbReference type="NCBI Taxonomy" id="472368"/>
    <lineage>
        <taxon>Eukaryota</taxon>
        <taxon>Viridiplantae</taxon>
        <taxon>Streptophyta</taxon>
        <taxon>Embryophyta</taxon>
        <taxon>Tracheophyta</taxon>
        <taxon>Spermatophyta</taxon>
        <taxon>Magnoliopsida</taxon>
        <taxon>eudicotyledons</taxon>
        <taxon>Gunneridae</taxon>
        <taxon>Pentapetalae</taxon>
        <taxon>asterids</taxon>
        <taxon>lamiids</taxon>
        <taxon>Lamiales</taxon>
        <taxon>Gesneriaceae</taxon>
        <taxon>Didymocarpoideae</taxon>
        <taxon>Trichosporeae</taxon>
        <taxon>Loxocarpinae</taxon>
        <taxon>Dorcoceras</taxon>
    </lineage>
</organism>
<accession>A0A2Z7CWW2</accession>
<evidence type="ECO:0000256" key="1">
    <source>
        <dbReference type="SAM" id="MobiDB-lite"/>
    </source>
</evidence>
<name>A0A2Z7CWW2_9LAMI</name>